<dbReference type="EMBL" id="MU273799">
    <property type="protein sequence ID" value="KAI0028050.1"/>
    <property type="molecule type" value="Genomic_DNA"/>
</dbReference>
<protein>
    <submittedName>
        <fullName evidence="1">Uncharacterized protein</fullName>
    </submittedName>
</protein>
<accession>A0ACB8Q8Q6</accession>
<sequence length="168" mass="19404">YDDFEVYQKLQHQLGGKDIADRTHNLLRALNQRPFPGKKVDFMYIDEVQDNLLIDNILLRQICRNPNGLFWAGDIAQAISFGSAFRFEELTAFLYRYEARMLSPLLFLGLNHSKPQKLQRFQLSLNFRSPGGVVDCAHSIIELLQLFPRAVDDLERERGLIGGSKPYF</sequence>
<evidence type="ECO:0000313" key="2">
    <source>
        <dbReference type="Proteomes" id="UP000814128"/>
    </source>
</evidence>
<organism evidence="1 2">
    <name type="scientific">Vararia minispora EC-137</name>
    <dbReference type="NCBI Taxonomy" id="1314806"/>
    <lineage>
        <taxon>Eukaryota</taxon>
        <taxon>Fungi</taxon>
        <taxon>Dikarya</taxon>
        <taxon>Basidiomycota</taxon>
        <taxon>Agaricomycotina</taxon>
        <taxon>Agaricomycetes</taxon>
        <taxon>Russulales</taxon>
        <taxon>Lachnocladiaceae</taxon>
        <taxon>Vararia</taxon>
    </lineage>
</organism>
<proteinExistence type="predicted"/>
<gene>
    <name evidence="1" type="ORF">K488DRAFT_30656</name>
</gene>
<dbReference type="Proteomes" id="UP000814128">
    <property type="component" value="Unassembled WGS sequence"/>
</dbReference>
<comment type="caution">
    <text evidence="1">The sequence shown here is derived from an EMBL/GenBank/DDBJ whole genome shotgun (WGS) entry which is preliminary data.</text>
</comment>
<evidence type="ECO:0000313" key="1">
    <source>
        <dbReference type="EMBL" id="KAI0028050.1"/>
    </source>
</evidence>
<name>A0ACB8Q8Q6_9AGAM</name>
<keyword evidence="2" id="KW-1185">Reference proteome</keyword>
<reference evidence="1" key="1">
    <citation type="submission" date="2021-02" db="EMBL/GenBank/DDBJ databases">
        <authorList>
            <consortium name="DOE Joint Genome Institute"/>
            <person name="Ahrendt S."/>
            <person name="Looney B.P."/>
            <person name="Miyauchi S."/>
            <person name="Morin E."/>
            <person name="Drula E."/>
            <person name="Courty P.E."/>
            <person name="Chicoki N."/>
            <person name="Fauchery L."/>
            <person name="Kohler A."/>
            <person name="Kuo A."/>
            <person name="Labutti K."/>
            <person name="Pangilinan J."/>
            <person name="Lipzen A."/>
            <person name="Riley R."/>
            <person name="Andreopoulos W."/>
            <person name="He G."/>
            <person name="Johnson J."/>
            <person name="Barry K.W."/>
            <person name="Grigoriev I.V."/>
            <person name="Nagy L."/>
            <person name="Hibbett D."/>
            <person name="Henrissat B."/>
            <person name="Matheny P.B."/>
            <person name="Labbe J."/>
            <person name="Martin F."/>
        </authorList>
    </citation>
    <scope>NUCLEOTIDE SEQUENCE</scope>
    <source>
        <strain evidence="1">EC-137</strain>
    </source>
</reference>
<feature type="non-terminal residue" evidence="1">
    <location>
        <position position="168"/>
    </location>
</feature>
<feature type="non-terminal residue" evidence="1">
    <location>
        <position position="1"/>
    </location>
</feature>
<reference evidence="1" key="2">
    <citation type="journal article" date="2022" name="New Phytol.">
        <title>Evolutionary transition to the ectomycorrhizal habit in the genomes of a hyperdiverse lineage of mushroom-forming fungi.</title>
        <authorList>
            <person name="Looney B."/>
            <person name="Miyauchi S."/>
            <person name="Morin E."/>
            <person name="Drula E."/>
            <person name="Courty P.E."/>
            <person name="Kohler A."/>
            <person name="Kuo A."/>
            <person name="LaButti K."/>
            <person name="Pangilinan J."/>
            <person name="Lipzen A."/>
            <person name="Riley R."/>
            <person name="Andreopoulos W."/>
            <person name="He G."/>
            <person name="Johnson J."/>
            <person name="Nolan M."/>
            <person name="Tritt A."/>
            <person name="Barry K.W."/>
            <person name="Grigoriev I.V."/>
            <person name="Nagy L.G."/>
            <person name="Hibbett D."/>
            <person name="Henrissat B."/>
            <person name="Matheny P.B."/>
            <person name="Labbe J."/>
            <person name="Martin F.M."/>
        </authorList>
    </citation>
    <scope>NUCLEOTIDE SEQUENCE</scope>
    <source>
        <strain evidence="1">EC-137</strain>
    </source>
</reference>